<dbReference type="PROSITE" id="PS50835">
    <property type="entry name" value="IG_LIKE"/>
    <property type="match status" value="1"/>
</dbReference>
<dbReference type="SMART" id="SM00408">
    <property type="entry name" value="IGc2"/>
    <property type="match status" value="2"/>
</dbReference>
<sequence length="191" mass="21657">SVKLTTENHFIPNQGTVKAVVQHDPAWTEVFSGESLTLKCDVEDEGSSEWKYTLSNVSVSDSGDYSCRATRGTYQRTMWSQVIRLQVLSESNVFSGESLTLRCEVEDEGGSEWSYDWRKIGVIKSTTTTREYTLANVSVSDSGHYSCRATRGTYQRTMWSQKTRLQVLSESNVLSIKCLFFLYRPSSIEEL</sequence>
<evidence type="ECO:0000259" key="3">
    <source>
        <dbReference type="PROSITE" id="PS50835"/>
    </source>
</evidence>
<dbReference type="SUPFAM" id="SSF48726">
    <property type="entry name" value="Immunoglobulin"/>
    <property type="match status" value="2"/>
</dbReference>
<keyword evidence="2" id="KW-1015">Disulfide bond</keyword>
<dbReference type="InterPro" id="IPR050488">
    <property type="entry name" value="Ig_Fc_receptor"/>
</dbReference>
<reference evidence="4" key="1">
    <citation type="submission" date="2025-08" db="UniProtKB">
        <authorList>
            <consortium name="Ensembl"/>
        </authorList>
    </citation>
    <scope>IDENTIFICATION</scope>
</reference>
<dbReference type="Pfam" id="PF13895">
    <property type="entry name" value="Ig_2"/>
    <property type="match status" value="1"/>
</dbReference>
<dbReference type="InterPro" id="IPR013783">
    <property type="entry name" value="Ig-like_fold"/>
</dbReference>
<dbReference type="GO" id="GO:0009897">
    <property type="term" value="C:external side of plasma membrane"/>
    <property type="evidence" value="ECO:0007669"/>
    <property type="project" value="TreeGrafter"/>
</dbReference>
<protein>
    <recommendedName>
        <fullName evidence="3">Ig-like domain-containing protein</fullName>
    </recommendedName>
</protein>
<dbReference type="GO" id="GO:0006955">
    <property type="term" value="P:immune response"/>
    <property type="evidence" value="ECO:0007669"/>
    <property type="project" value="TreeGrafter"/>
</dbReference>
<dbReference type="InterPro" id="IPR007110">
    <property type="entry name" value="Ig-like_dom"/>
</dbReference>
<dbReference type="Gene3D" id="2.60.40.10">
    <property type="entry name" value="Immunoglobulins"/>
    <property type="match status" value="2"/>
</dbReference>
<reference evidence="4" key="2">
    <citation type="submission" date="2025-09" db="UniProtKB">
        <authorList>
            <consortium name="Ensembl"/>
        </authorList>
    </citation>
    <scope>IDENTIFICATION</scope>
</reference>
<dbReference type="SMART" id="SM00409">
    <property type="entry name" value="IG"/>
    <property type="match status" value="2"/>
</dbReference>
<organism evidence="4 5">
    <name type="scientific">Neogobius melanostomus</name>
    <name type="common">round goby</name>
    <dbReference type="NCBI Taxonomy" id="47308"/>
    <lineage>
        <taxon>Eukaryota</taxon>
        <taxon>Metazoa</taxon>
        <taxon>Chordata</taxon>
        <taxon>Craniata</taxon>
        <taxon>Vertebrata</taxon>
        <taxon>Euteleostomi</taxon>
        <taxon>Actinopterygii</taxon>
        <taxon>Neopterygii</taxon>
        <taxon>Teleostei</taxon>
        <taxon>Neoteleostei</taxon>
        <taxon>Acanthomorphata</taxon>
        <taxon>Gobiaria</taxon>
        <taxon>Gobiiformes</taxon>
        <taxon>Gobioidei</taxon>
        <taxon>Gobiidae</taxon>
        <taxon>Benthophilinae</taxon>
        <taxon>Neogobiini</taxon>
        <taxon>Neogobius</taxon>
    </lineage>
</organism>
<evidence type="ECO:0000256" key="2">
    <source>
        <dbReference type="ARBA" id="ARBA00023157"/>
    </source>
</evidence>
<evidence type="ECO:0000313" key="5">
    <source>
        <dbReference type="Proteomes" id="UP000694523"/>
    </source>
</evidence>
<dbReference type="GO" id="GO:0004888">
    <property type="term" value="F:transmembrane signaling receptor activity"/>
    <property type="evidence" value="ECO:0007669"/>
    <property type="project" value="TreeGrafter"/>
</dbReference>
<proteinExistence type="predicted"/>
<name>A0A8C6UWS6_9GOBI</name>
<evidence type="ECO:0000256" key="1">
    <source>
        <dbReference type="ARBA" id="ARBA00022729"/>
    </source>
</evidence>
<dbReference type="InterPro" id="IPR003599">
    <property type="entry name" value="Ig_sub"/>
</dbReference>
<keyword evidence="1" id="KW-0732">Signal</keyword>
<keyword evidence="5" id="KW-1185">Reference proteome</keyword>
<accession>A0A8C6UWS6</accession>
<dbReference type="AlphaFoldDB" id="A0A8C6UWS6"/>
<dbReference type="PANTHER" id="PTHR11481:SF64">
    <property type="entry name" value="FC RECEPTOR-LIKE PROTEIN 4"/>
    <property type="match status" value="1"/>
</dbReference>
<evidence type="ECO:0000313" key="4">
    <source>
        <dbReference type="Ensembl" id="ENSNMLP00000042848.1"/>
    </source>
</evidence>
<feature type="domain" description="Ig-like" evidence="3">
    <location>
        <begin position="80"/>
        <end position="166"/>
    </location>
</feature>
<dbReference type="PANTHER" id="PTHR11481">
    <property type="entry name" value="IMMUNOGLOBULIN FC RECEPTOR"/>
    <property type="match status" value="1"/>
</dbReference>
<dbReference type="Ensembl" id="ENSNMLT00000047586.1">
    <property type="protein sequence ID" value="ENSNMLP00000042848.1"/>
    <property type="gene ID" value="ENSNMLG00000026076.1"/>
</dbReference>
<dbReference type="Proteomes" id="UP000694523">
    <property type="component" value="Unplaced"/>
</dbReference>
<dbReference type="GO" id="GO:0007166">
    <property type="term" value="P:cell surface receptor signaling pathway"/>
    <property type="evidence" value="ECO:0007669"/>
    <property type="project" value="TreeGrafter"/>
</dbReference>
<dbReference type="InterPro" id="IPR036179">
    <property type="entry name" value="Ig-like_dom_sf"/>
</dbReference>
<dbReference type="InterPro" id="IPR003598">
    <property type="entry name" value="Ig_sub2"/>
</dbReference>